<dbReference type="PANTHER" id="PTHR30451:SF20">
    <property type="entry name" value="FIMBRIAE USHER"/>
    <property type="match status" value="1"/>
</dbReference>
<evidence type="ECO:0000256" key="9">
    <source>
        <dbReference type="RuleBase" id="RU003884"/>
    </source>
</evidence>
<evidence type="ECO:0000256" key="5">
    <source>
        <dbReference type="ARBA" id="ARBA00022692"/>
    </source>
</evidence>
<dbReference type="Gene3D" id="2.60.40.2610">
    <property type="entry name" value="Outer membrane usher protein FimD, plug domain"/>
    <property type="match status" value="1"/>
</dbReference>
<dbReference type="FunFam" id="2.60.40.3110:FF:000001">
    <property type="entry name" value="Putative fimbrial outer membrane usher"/>
    <property type="match status" value="1"/>
</dbReference>
<dbReference type="InterPro" id="IPR018030">
    <property type="entry name" value="Fimbrial_membr_usher_CS"/>
</dbReference>
<evidence type="ECO:0000256" key="7">
    <source>
        <dbReference type="ARBA" id="ARBA00023136"/>
    </source>
</evidence>
<evidence type="ECO:0000256" key="8">
    <source>
        <dbReference type="ARBA" id="ARBA00023237"/>
    </source>
</evidence>
<organism evidence="13 14">
    <name type="scientific">Burkholderia ubonensis</name>
    <dbReference type="NCBI Taxonomy" id="101571"/>
    <lineage>
        <taxon>Bacteria</taxon>
        <taxon>Pseudomonadati</taxon>
        <taxon>Pseudomonadota</taxon>
        <taxon>Betaproteobacteria</taxon>
        <taxon>Burkholderiales</taxon>
        <taxon>Burkholderiaceae</taxon>
        <taxon>Burkholderia</taxon>
        <taxon>Burkholderia cepacia complex</taxon>
    </lineage>
</organism>
<feature type="signal peptide" evidence="10">
    <location>
        <begin position="1"/>
        <end position="36"/>
    </location>
</feature>
<dbReference type="Proteomes" id="UP000056732">
    <property type="component" value="Unassembled WGS sequence"/>
</dbReference>
<dbReference type="SUPFAM" id="SSF141729">
    <property type="entry name" value="FimD N-terminal domain-like"/>
    <property type="match status" value="1"/>
</dbReference>
<dbReference type="AlphaFoldDB" id="A0AAW3NAR9"/>
<evidence type="ECO:0000259" key="11">
    <source>
        <dbReference type="Pfam" id="PF13953"/>
    </source>
</evidence>
<comment type="caution">
    <text evidence="13">The sequence shown here is derived from an EMBL/GenBank/DDBJ whole genome shotgun (WGS) entry which is preliminary data.</text>
</comment>
<feature type="domain" description="PapC N-terminal" evidence="12">
    <location>
        <begin position="50"/>
        <end position="200"/>
    </location>
</feature>
<evidence type="ECO:0000313" key="14">
    <source>
        <dbReference type="Proteomes" id="UP000056732"/>
    </source>
</evidence>
<proteinExistence type="inferred from homology"/>
<keyword evidence="9" id="KW-1029">Fimbrium biogenesis</keyword>
<gene>
    <name evidence="13" type="ORF">WK53_08855</name>
</gene>
<dbReference type="InterPro" id="IPR043142">
    <property type="entry name" value="PapC-like_C_sf"/>
</dbReference>
<dbReference type="Gene3D" id="2.60.40.3110">
    <property type="match status" value="1"/>
</dbReference>
<keyword evidence="3 9" id="KW-0813">Transport</keyword>
<dbReference type="EMBL" id="LPDO01000090">
    <property type="protein sequence ID" value="KVT51273.1"/>
    <property type="molecule type" value="Genomic_DNA"/>
</dbReference>
<dbReference type="PROSITE" id="PS01151">
    <property type="entry name" value="FIMBRIAL_USHER"/>
    <property type="match status" value="1"/>
</dbReference>
<name>A0AAW3NAR9_9BURK</name>
<dbReference type="RefSeq" id="WP_059930362.1">
    <property type="nucleotide sequence ID" value="NZ_LPDO01000090.1"/>
</dbReference>
<evidence type="ECO:0000256" key="4">
    <source>
        <dbReference type="ARBA" id="ARBA00022452"/>
    </source>
</evidence>
<dbReference type="Pfam" id="PF00577">
    <property type="entry name" value="Usher"/>
    <property type="match status" value="1"/>
</dbReference>
<dbReference type="Pfam" id="PF13953">
    <property type="entry name" value="PapC_C"/>
    <property type="match status" value="1"/>
</dbReference>
<dbReference type="Gene3D" id="2.60.40.2070">
    <property type="match status" value="1"/>
</dbReference>
<dbReference type="GO" id="GO:0015473">
    <property type="term" value="F:fimbrial usher porin activity"/>
    <property type="evidence" value="ECO:0007669"/>
    <property type="project" value="InterPro"/>
</dbReference>
<keyword evidence="8 9" id="KW-0998">Cell outer membrane</keyword>
<keyword evidence="5 9" id="KW-0812">Transmembrane</keyword>
<evidence type="ECO:0000256" key="1">
    <source>
        <dbReference type="ARBA" id="ARBA00004571"/>
    </source>
</evidence>
<dbReference type="GO" id="GO:0009297">
    <property type="term" value="P:pilus assembly"/>
    <property type="evidence" value="ECO:0007669"/>
    <property type="project" value="InterPro"/>
</dbReference>
<evidence type="ECO:0000256" key="2">
    <source>
        <dbReference type="ARBA" id="ARBA00008064"/>
    </source>
</evidence>
<sequence length="860" mass="92170">MTKTVQSKNWRGVFRVRPVCAAILSVFSAGHAVAWAAEHADAPAIGAEVEFDKGFFVAGSSAAVNIGRFESGNMVMPGTYLVDLYVNDLLIGKIDVTFRKPAGANDDANAMPCFDMQMLMRAGVDLAKLAPQTVAQLDGENACLPIGRIVEDATTTFDLGDQRLELRIPQISLSRNPRGYVNPKFWDGGVNAGFVGYDANLYTYHTRGMGAQAQAYVGLSTGVNLGAWHFRHNGSYNWSERGEQRYQSIATYVQRDLPTLSSQLIIGESYTSGELFDSTAYRGVRIATDDRMLPDSLRGYAPTVRGVANSNAKVTIKQNNVVIYDTTVAPGAFEIDDLYATGYGGDLTVDVAEADGSVHSFKVPYAAVPLSLRPGITRYSFTAGTVRNAQLSGNPFFMQGTWQRGLTNLLTSYAGGTVSQGYGAVLAGVVLNTDLGAFGFDYTQAFTSIPGRRRFSGGSARISYAKDVQQTGTSISIAAYRYSTGGFFDLNAAMQARDESRRSSVGFDSVLRTRNRAQVTLAQRLGENGGQMSLTASTVNYWNRNGSDVNYSFGYSNGFRNLSYSLQITRQRMSTGQQSTLYYASLLIPLGRKRPVTVNSSVSRDSSGRTQLQTMLSGSLGRDHNLSYGVTVNHASDDTSKHAGGAANLLYRSSIGEFSAAAGAGTGYSQGSIGMRGAVVAHPGGLTASQPLSETFGIVEAKGAAGARLINASGVTLDRRGYAVVPYLTPYSLNSIDLDPLGLSTDVELKVTSQQIAPHAGAISLLKFGTETGRSMAIHATRPDGALLPFGATVLDERGNAVGTVGQASKIYVRLPQNTGTLAVRWGDEPESLCHFSYNLPVRDSRAKFDGYQRADATCR</sequence>
<evidence type="ECO:0000256" key="3">
    <source>
        <dbReference type="ARBA" id="ARBA00022448"/>
    </source>
</evidence>
<dbReference type="Pfam" id="PF13954">
    <property type="entry name" value="PapC_N"/>
    <property type="match status" value="1"/>
</dbReference>
<feature type="domain" description="PapC-like C-terminal" evidence="11">
    <location>
        <begin position="778"/>
        <end position="841"/>
    </location>
</feature>
<evidence type="ECO:0000313" key="13">
    <source>
        <dbReference type="EMBL" id="KVT51273.1"/>
    </source>
</evidence>
<keyword evidence="6 10" id="KW-0732">Signal</keyword>
<dbReference type="InterPro" id="IPR025949">
    <property type="entry name" value="PapC-like_C"/>
</dbReference>
<dbReference type="InterPro" id="IPR000015">
    <property type="entry name" value="Fimb_usher"/>
</dbReference>
<comment type="subcellular location">
    <subcellularLocation>
        <location evidence="1 9">Cell outer membrane</location>
        <topology evidence="1 9">Multi-pass membrane protein</topology>
    </subcellularLocation>
</comment>
<dbReference type="Gene3D" id="3.10.20.410">
    <property type="match status" value="1"/>
</dbReference>
<dbReference type="PANTHER" id="PTHR30451">
    <property type="entry name" value="OUTER MEMBRANE USHER PROTEIN"/>
    <property type="match status" value="1"/>
</dbReference>
<accession>A0AAW3NAR9</accession>
<protein>
    <submittedName>
        <fullName evidence="13">Fimbrial protein</fullName>
    </submittedName>
</protein>
<evidence type="ECO:0000256" key="6">
    <source>
        <dbReference type="ARBA" id="ARBA00022729"/>
    </source>
</evidence>
<feature type="chain" id="PRO_5044025537" evidence="10">
    <location>
        <begin position="37"/>
        <end position="860"/>
    </location>
</feature>
<dbReference type="InterPro" id="IPR042186">
    <property type="entry name" value="FimD_plug_dom"/>
</dbReference>
<dbReference type="InterPro" id="IPR025885">
    <property type="entry name" value="PapC_N"/>
</dbReference>
<comment type="similarity">
    <text evidence="2 9">Belongs to the fimbrial export usher family.</text>
</comment>
<dbReference type="InterPro" id="IPR037224">
    <property type="entry name" value="PapC_N_sf"/>
</dbReference>
<keyword evidence="4" id="KW-1134">Transmembrane beta strand</keyword>
<reference evidence="13 14" key="1">
    <citation type="submission" date="2015-11" db="EMBL/GenBank/DDBJ databases">
        <title>Expanding the genomic diversity of Burkholderia species for the development of highly accurate diagnostics.</title>
        <authorList>
            <person name="Sahl J."/>
            <person name="Keim P."/>
            <person name="Wagner D."/>
        </authorList>
    </citation>
    <scope>NUCLEOTIDE SEQUENCE [LARGE SCALE GENOMIC DNA]</scope>
    <source>
        <strain evidence="13 14">MSMB1137WGS</strain>
    </source>
</reference>
<keyword evidence="7 9" id="KW-0472">Membrane</keyword>
<evidence type="ECO:0000259" key="12">
    <source>
        <dbReference type="Pfam" id="PF13954"/>
    </source>
</evidence>
<dbReference type="GO" id="GO:0009279">
    <property type="term" value="C:cell outer membrane"/>
    <property type="evidence" value="ECO:0007669"/>
    <property type="project" value="UniProtKB-SubCell"/>
</dbReference>
<evidence type="ECO:0000256" key="10">
    <source>
        <dbReference type="SAM" id="SignalP"/>
    </source>
</evidence>